<dbReference type="GO" id="GO:0008168">
    <property type="term" value="F:methyltransferase activity"/>
    <property type="evidence" value="ECO:0007669"/>
    <property type="project" value="UniProtKB-KW"/>
</dbReference>
<dbReference type="GO" id="GO:0032259">
    <property type="term" value="P:methylation"/>
    <property type="evidence" value="ECO:0007669"/>
    <property type="project" value="UniProtKB-KW"/>
</dbReference>
<sequence>MRIYYISLAIRTLLKKTRICIENVRGALMGFYKGVTLLTTARGILTSDGYLTSAETLCHNDITDAITEAMTRLLPRTPVFIVDLSLWELHHEKERQSLIKQLAVTINTVRRWLADFNLMIVSAPLSVRQKLQELVPNFVIFHNTPDIYRSLNADNAVVLDPYADEELSEADVYKYDYFILGGVIDRLYPRPYATFLIYTVHNLNFKRKAVKLRGSAVGVPNELNKIIDIILHTRIAGIALEEAIKINMDIDDKLVRIFQEVVKLANSGLRPGLEDVLKLVKEYNLDEDYVPRVMSFIRKLKSCLGEVHTS</sequence>
<proteinExistence type="predicted"/>
<dbReference type="PROSITE" id="PS51675">
    <property type="entry name" value="SAM_MT_TRM10"/>
    <property type="match status" value="1"/>
</dbReference>
<dbReference type="InterPro" id="IPR028564">
    <property type="entry name" value="MT_TRM10-typ"/>
</dbReference>
<evidence type="ECO:0000256" key="3">
    <source>
        <dbReference type="ARBA" id="ARBA00022691"/>
    </source>
</evidence>
<evidence type="ECO:0000313" key="5">
    <source>
        <dbReference type="EMBL" id="HEW52602.1"/>
    </source>
</evidence>
<accession>A0A7C2ZL38</accession>
<dbReference type="EMBL" id="DSGT01000001">
    <property type="protein sequence ID" value="HEW52602.1"/>
    <property type="molecule type" value="Genomic_DNA"/>
</dbReference>
<gene>
    <name evidence="5" type="ORF">ENO77_00205</name>
</gene>
<protein>
    <recommendedName>
        <fullName evidence="4">SAM-dependent MTase TRM10-type domain-containing protein</fullName>
    </recommendedName>
</protein>
<organism evidence="5">
    <name type="scientific">Ignisphaera aggregans</name>
    <dbReference type="NCBI Taxonomy" id="334771"/>
    <lineage>
        <taxon>Archaea</taxon>
        <taxon>Thermoproteota</taxon>
        <taxon>Thermoprotei</taxon>
        <taxon>Desulfurococcales</taxon>
        <taxon>Desulfurococcaceae</taxon>
        <taxon>Ignisphaera</taxon>
    </lineage>
</organism>
<name>A0A7C2ZL38_9CREN</name>
<evidence type="ECO:0000256" key="2">
    <source>
        <dbReference type="ARBA" id="ARBA00022679"/>
    </source>
</evidence>
<evidence type="ECO:0000259" key="4">
    <source>
        <dbReference type="PROSITE" id="PS51675"/>
    </source>
</evidence>
<feature type="domain" description="SAM-dependent MTase TRM10-type" evidence="4">
    <location>
        <begin position="66"/>
        <end position="257"/>
    </location>
</feature>
<reference evidence="5" key="1">
    <citation type="journal article" date="2020" name="mSystems">
        <title>Genome- and Community-Level Interaction Insights into Carbon Utilization and Element Cycling Functions of Hydrothermarchaeota in Hydrothermal Sediment.</title>
        <authorList>
            <person name="Zhou Z."/>
            <person name="Liu Y."/>
            <person name="Xu W."/>
            <person name="Pan J."/>
            <person name="Luo Z.H."/>
            <person name="Li M."/>
        </authorList>
    </citation>
    <scope>NUCLEOTIDE SEQUENCE [LARGE SCALE GENOMIC DNA]</scope>
    <source>
        <strain evidence="5">SpSt-16</strain>
    </source>
</reference>
<dbReference type="AlphaFoldDB" id="A0A7C2ZL38"/>
<dbReference type="InterPro" id="IPR038459">
    <property type="entry name" value="MT_TRM10-typ_sf"/>
</dbReference>
<keyword evidence="3" id="KW-0949">S-adenosyl-L-methionine</keyword>
<keyword evidence="1" id="KW-0489">Methyltransferase</keyword>
<comment type="caution">
    <text evidence="5">The sequence shown here is derived from an EMBL/GenBank/DDBJ whole genome shotgun (WGS) entry which is preliminary data.</text>
</comment>
<evidence type="ECO:0000256" key="1">
    <source>
        <dbReference type="ARBA" id="ARBA00022603"/>
    </source>
</evidence>
<keyword evidence="2" id="KW-0808">Transferase</keyword>
<dbReference type="Gene3D" id="3.40.1280.30">
    <property type="match status" value="1"/>
</dbReference>